<feature type="compositionally biased region" description="Pro residues" evidence="11">
    <location>
        <begin position="451"/>
        <end position="471"/>
    </location>
</feature>
<dbReference type="InterPro" id="IPR036097">
    <property type="entry name" value="HisK_dim/P_sf"/>
</dbReference>
<keyword evidence="6" id="KW-0812">Transmembrane</keyword>
<dbReference type="InterPro" id="IPR005467">
    <property type="entry name" value="His_kinase_dom"/>
</dbReference>
<evidence type="ECO:0000259" key="12">
    <source>
        <dbReference type="PROSITE" id="PS50109"/>
    </source>
</evidence>
<evidence type="ECO:0000256" key="10">
    <source>
        <dbReference type="ARBA" id="ARBA00023136"/>
    </source>
</evidence>
<dbReference type="Gene3D" id="3.30.565.10">
    <property type="entry name" value="Histidine kinase-like ATPase, C-terminal domain"/>
    <property type="match status" value="1"/>
</dbReference>
<dbReference type="InterPro" id="IPR036890">
    <property type="entry name" value="HATPase_C_sf"/>
</dbReference>
<keyword evidence="15" id="KW-1185">Reference proteome</keyword>
<gene>
    <name evidence="14" type="primary">phoR_2</name>
    <name evidence="14" type="ORF">GCM10023196_073980</name>
</gene>
<dbReference type="CDD" id="cd00082">
    <property type="entry name" value="HisKA"/>
    <property type="match status" value="1"/>
</dbReference>
<dbReference type="Pfam" id="PF00512">
    <property type="entry name" value="HisKA"/>
    <property type="match status" value="1"/>
</dbReference>
<proteinExistence type="predicted"/>
<dbReference type="InterPro" id="IPR003594">
    <property type="entry name" value="HATPase_dom"/>
</dbReference>
<dbReference type="Gene3D" id="1.10.287.130">
    <property type="match status" value="1"/>
</dbReference>
<evidence type="ECO:0000256" key="8">
    <source>
        <dbReference type="ARBA" id="ARBA00022989"/>
    </source>
</evidence>
<evidence type="ECO:0000256" key="11">
    <source>
        <dbReference type="SAM" id="MobiDB-lite"/>
    </source>
</evidence>
<evidence type="ECO:0000256" key="4">
    <source>
        <dbReference type="ARBA" id="ARBA00022553"/>
    </source>
</evidence>
<keyword evidence="4" id="KW-0597">Phosphoprotein</keyword>
<evidence type="ECO:0000256" key="3">
    <source>
        <dbReference type="ARBA" id="ARBA00012438"/>
    </source>
</evidence>
<keyword evidence="7 14" id="KW-0418">Kinase</keyword>
<dbReference type="InterPro" id="IPR004358">
    <property type="entry name" value="Sig_transdc_His_kin-like_C"/>
</dbReference>
<evidence type="ECO:0000313" key="14">
    <source>
        <dbReference type="EMBL" id="GAA4634035.1"/>
    </source>
</evidence>
<dbReference type="RefSeq" id="WP_345437023.1">
    <property type="nucleotide sequence ID" value="NZ_BAABHK010000013.1"/>
</dbReference>
<sequence>MRSLNSRLVAGLIVVTAVGLTLMGLASAVAMRTYLLHRVNNQLEAVRRSPKLATTVDNGVSGRYVVLKVTPAGRLWAAGNGYPDPTRALERARTLGLDPLFAEARRGKPFRFGGMRAIGLVGPRGNATVIVDPLTDVHATVAGLLVAESATGLVILGLVALLGRGLVRRGLSPLSRMAATAHGIAGGGDLSARMEESPSEVGRLAGAINVMLGRIEQAFLARLRSEAKVREFAADASHELRTPLTTIRGYSDLYEQGAVTAEEAMRRISGEAARMGRLVDELLELARLDKGSALSPEPVDLAALAREAAADATAVEPGRPVRLEVPDSLVTVADEARIRQILANLLANVRAHTPPRTPATVRLARTDSAVVLEVADEGPGMAPEEAARAFDRFHHAQGSGGSGLGLAIVAAIAAAHGGRAALRSAPRAGTVVRVELPRVAPPPQARGGPSAIPPPQTPSPQTPPSQTPPPRTGEGAGAIPPPNTPPPLTREDRGVTRPLPADPYVAPPPQAGENLPNTGSTGG</sequence>
<keyword evidence="9" id="KW-0902">Two-component regulatory system</keyword>
<evidence type="ECO:0000256" key="6">
    <source>
        <dbReference type="ARBA" id="ARBA00022692"/>
    </source>
</evidence>
<dbReference type="SUPFAM" id="SSF158472">
    <property type="entry name" value="HAMP domain-like"/>
    <property type="match status" value="1"/>
</dbReference>
<dbReference type="Proteomes" id="UP001501442">
    <property type="component" value="Unassembled WGS sequence"/>
</dbReference>
<keyword evidence="10" id="KW-0472">Membrane</keyword>
<evidence type="ECO:0000256" key="9">
    <source>
        <dbReference type="ARBA" id="ARBA00023012"/>
    </source>
</evidence>
<evidence type="ECO:0000256" key="5">
    <source>
        <dbReference type="ARBA" id="ARBA00022679"/>
    </source>
</evidence>
<dbReference type="SUPFAM" id="SSF55874">
    <property type="entry name" value="ATPase domain of HSP90 chaperone/DNA topoisomerase II/histidine kinase"/>
    <property type="match status" value="1"/>
</dbReference>
<feature type="compositionally biased region" description="Pro residues" evidence="11">
    <location>
        <begin position="479"/>
        <end position="488"/>
    </location>
</feature>
<protein>
    <recommendedName>
        <fullName evidence="3">histidine kinase</fullName>
        <ecNumber evidence="3">2.7.13.3</ecNumber>
    </recommendedName>
</protein>
<dbReference type="EC" id="2.7.13.3" evidence="3"/>
<dbReference type="SMART" id="SM00387">
    <property type="entry name" value="HATPase_c"/>
    <property type="match status" value="1"/>
</dbReference>
<keyword evidence="8" id="KW-1133">Transmembrane helix</keyword>
<dbReference type="InterPro" id="IPR003660">
    <property type="entry name" value="HAMP_dom"/>
</dbReference>
<accession>A0ABP8UN73</accession>
<organism evidence="14 15">
    <name type="scientific">Actinoallomurus vinaceus</name>
    <dbReference type="NCBI Taxonomy" id="1080074"/>
    <lineage>
        <taxon>Bacteria</taxon>
        <taxon>Bacillati</taxon>
        <taxon>Actinomycetota</taxon>
        <taxon>Actinomycetes</taxon>
        <taxon>Streptosporangiales</taxon>
        <taxon>Thermomonosporaceae</taxon>
        <taxon>Actinoallomurus</taxon>
    </lineage>
</organism>
<evidence type="ECO:0000256" key="2">
    <source>
        <dbReference type="ARBA" id="ARBA00004236"/>
    </source>
</evidence>
<feature type="region of interest" description="Disordered" evidence="11">
    <location>
        <begin position="439"/>
        <end position="523"/>
    </location>
</feature>
<dbReference type="Gene3D" id="6.10.340.10">
    <property type="match status" value="1"/>
</dbReference>
<dbReference type="PRINTS" id="PR00344">
    <property type="entry name" value="BCTRLSENSOR"/>
</dbReference>
<evidence type="ECO:0000259" key="13">
    <source>
        <dbReference type="PROSITE" id="PS50885"/>
    </source>
</evidence>
<dbReference type="SMART" id="SM00304">
    <property type="entry name" value="HAMP"/>
    <property type="match status" value="1"/>
</dbReference>
<feature type="domain" description="Histidine kinase" evidence="12">
    <location>
        <begin position="235"/>
        <end position="440"/>
    </location>
</feature>
<feature type="domain" description="HAMP" evidence="13">
    <location>
        <begin position="168"/>
        <end position="220"/>
    </location>
</feature>
<dbReference type="PANTHER" id="PTHR45436">
    <property type="entry name" value="SENSOR HISTIDINE KINASE YKOH"/>
    <property type="match status" value="1"/>
</dbReference>
<evidence type="ECO:0000256" key="7">
    <source>
        <dbReference type="ARBA" id="ARBA00022777"/>
    </source>
</evidence>
<comment type="subcellular location">
    <subcellularLocation>
        <location evidence="2">Cell membrane</location>
    </subcellularLocation>
</comment>
<evidence type="ECO:0000256" key="1">
    <source>
        <dbReference type="ARBA" id="ARBA00000085"/>
    </source>
</evidence>
<dbReference type="InterPro" id="IPR050428">
    <property type="entry name" value="TCS_sensor_his_kinase"/>
</dbReference>
<dbReference type="CDD" id="cd00075">
    <property type="entry name" value="HATPase"/>
    <property type="match status" value="1"/>
</dbReference>
<dbReference type="PROSITE" id="PS50109">
    <property type="entry name" value="HIS_KIN"/>
    <property type="match status" value="1"/>
</dbReference>
<reference evidence="15" key="1">
    <citation type="journal article" date="2019" name="Int. J. Syst. Evol. Microbiol.">
        <title>The Global Catalogue of Microorganisms (GCM) 10K type strain sequencing project: providing services to taxonomists for standard genome sequencing and annotation.</title>
        <authorList>
            <consortium name="The Broad Institute Genomics Platform"/>
            <consortium name="The Broad Institute Genome Sequencing Center for Infectious Disease"/>
            <person name="Wu L."/>
            <person name="Ma J."/>
        </authorList>
    </citation>
    <scope>NUCLEOTIDE SEQUENCE [LARGE SCALE GENOMIC DNA]</scope>
    <source>
        <strain evidence="15">JCM 17939</strain>
    </source>
</reference>
<dbReference type="CDD" id="cd06225">
    <property type="entry name" value="HAMP"/>
    <property type="match status" value="1"/>
</dbReference>
<name>A0ABP8UN73_9ACTN</name>
<dbReference type="Pfam" id="PF02518">
    <property type="entry name" value="HATPase_c"/>
    <property type="match status" value="1"/>
</dbReference>
<dbReference type="GO" id="GO:0016301">
    <property type="term" value="F:kinase activity"/>
    <property type="evidence" value="ECO:0007669"/>
    <property type="project" value="UniProtKB-KW"/>
</dbReference>
<dbReference type="InterPro" id="IPR003661">
    <property type="entry name" value="HisK_dim/P_dom"/>
</dbReference>
<dbReference type="SMART" id="SM00388">
    <property type="entry name" value="HisKA"/>
    <property type="match status" value="1"/>
</dbReference>
<dbReference type="SUPFAM" id="SSF47384">
    <property type="entry name" value="Homodimeric domain of signal transducing histidine kinase"/>
    <property type="match status" value="1"/>
</dbReference>
<comment type="catalytic activity">
    <reaction evidence="1">
        <text>ATP + protein L-histidine = ADP + protein N-phospho-L-histidine.</text>
        <dbReference type="EC" id="2.7.13.3"/>
    </reaction>
</comment>
<dbReference type="PANTHER" id="PTHR45436:SF5">
    <property type="entry name" value="SENSOR HISTIDINE KINASE TRCS"/>
    <property type="match status" value="1"/>
</dbReference>
<keyword evidence="5" id="KW-0808">Transferase</keyword>
<comment type="caution">
    <text evidence="14">The sequence shown here is derived from an EMBL/GenBank/DDBJ whole genome shotgun (WGS) entry which is preliminary data.</text>
</comment>
<dbReference type="EMBL" id="BAABHK010000013">
    <property type="protein sequence ID" value="GAA4634035.1"/>
    <property type="molecule type" value="Genomic_DNA"/>
</dbReference>
<dbReference type="PROSITE" id="PS50885">
    <property type="entry name" value="HAMP"/>
    <property type="match status" value="1"/>
</dbReference>
<dbReference type="Pfam" id="PF00672">
    <property type="entry name" value="HAMP"/>
    <property type="match status" value="1"/>
</dbReference>
<evidence type="ECO:0000313" key="15">
    <source>
        <dbReference type="Proteomes" id="UP001501442"/>
    </source>
</evidence>